<dbReference type="InterPro" id="IPR011050">
    <property type="entry name" value="Pectin_lyase_fold/virulence"/>
</dbReference>
<organism evidence="1 2">
    <name type="scientific">Vibrio hippocampi</name>
    <dbReference type="NCBI Taxonomy" id="654686"/>
    <lineage>
        <taxon>Bacteria</taxon>
        <taxon>Pseudomonadati</taxon>
        <taxon>Pseudomonadota</taxon>
        <taxon>Gammaproteobacteria</taxon>
        <taxon>Vibrionales</taxon>
        <taxon>Vibrionaceae</taxon>
        <taxon>Vibrio</taxon>
    </lineage>
</organism>
<dbReference type="InterPro" id="IPR012334">
    <property type="entry name" value="Pectin_lyas_fold"/>
</dbReference>
<evidence type="ECO:0000313" key="1">
    <source>
        <dbReference type="EMBL" id="CAH0525352.1"/>
    </source>
</evidence>
<dbReference type="SUPFAM" id="SSF51126">
    <property type="entry name" value="Pectin lyase-like"/>
    <property type="match status" value="1"/>
</dbReference>
<name>A0ABM8ZHR6_9VIBR</name>
<gene>
    <name evidence="1" type="ORF">VHP8226_00932</name>
</gene>
<proteinExistence type="predicted"/>
<comment type="caution">
    <text evidence="1">The sequence shown here is derived from an EMBL/GenBank/DDBJ whole genome shotgun (WGS) entry which is preliminary data.</text>
</comment>
<evidence type="ECO:0000313" key="2">
    <source>
        <dbReference type="Proteomes" id="UP000838160"/>
    </source>
</evidence>
<dbReference type="RefSeq" id="WP_237483948.1">
    <property type="nucleotide sequence ID" value="NZ_CAKLCM010000002.1"/>
</dbReference>
<accession>A0ABM8ZHR6</accession>
<dbReference type="Gene3D" id="2.160.20.10">
    <property type="entry name" value="Single-stranded right-handed beta-helix, Pectin lyase-like"/>
    <property type="match status" value="2"/>
</dbReference>
<dbReference type="EMBL" id="CAKLCM010000002">
    <property type="protein sequence ID" value="CAH0525352.1"/>
    <property type="molecule type" value="Genomic_DNA"/>
</dbReference>
<reference evidence="1" key="1">
    <citation type="submission" date="2021-12" db="EMBL/GenBank/DDBJ databases">
        <authorList>
            <person name="Rodrigo-Torres L."/>
            <person name="Arahal R. D."/>
            <person name="Lucena T."/>
        </authorList>
    </citation>
    <scope>NUCLEOTIDE SEQUENCE</scope>
    <source>
        <strain evidence="1">CECT 8226</strain>
    </source>
</reference>
<sequence length="573" mass="63834">MKFHKFQRVTTVLAPVAWTLFVVGCSSTPPVVIAPDYSLTVYPFSYPVPVTDNDDAPLVALDPSSGKAIYRRYANQGQQGAVNIVPDFSYAGYRSGGVALPSYDALPVIKQLSPSDNDALQLQQAIDKVSQQMPDENGVRGVVLLKAGDYYIDRPIVVRASGVILRGEGQGVNGTTLHATSEAHRDKFIRVQGKGKKNKFQPADAPRNERIQQDYVPVGSNSIAIANVAGYSVGDTIAVARTPNQKWIDVLAMSDYGWTPKSYRIQYERTVIAIEDNRLILDIPIVDAIDASLGGGEVYRTDLSGRLQQVGIENLRLTTRTDVMASNEDRAFYAIDFAEVENSWIRDVTVEAFSHGFNFRDGSRFNTAQDVAYVEPDFAVVGGRHYSFNFDGGSLNLFQRCYGDEGRHTFVVGSRVTGPNVFLDCVAENTQNDSGPHHRWSTGILYDNTYGGELRTQNRLDSGSGHGWAGAQQMYWHTEHESYVLQAPPGAMNWAVANQGDWGRPQWSPNEPLGMIENHHEDNKPMTPIRSLYLQQLQDRLGIEAVEQVTRPEQRQGRIWQQLKQWKGDNQFR</sequence>
<dbReference type="PROSITE" id="PS51257">
    <property type="entry name" value="PROKAR_LIPOPROTEIN"/>
    <property type="match status" value="1"/>
</dbReference>
<protein>
    <recommendedName>
        <fullName evidence="3">Pectate lyase</fullName>
    </recommendedName>
</protein>
<dbReference type="Proteomes" id="UP000838160">
    <property type="component" value="Unassembled WGS sequence"/>
</dbReference>
<keyword evidence="2" id="KW-1185">Reference proteome</keyword>
<evidence type="ECO:0008006" key="3">
    <source>
        <dbReference type="Google" id="ProtNLM"/>
    </source>
</evidence>